<comment type="similarity">
    <text evidence="1">Belongs to the PhzF family.</text>
</comment>
<gene>
    <name evidence="2" type="ORF">GCM10007350_29140</name>
</gene>
<dbReference type="PANTHER" id="PTHR13774:SF32">
    <property type="entry name" value="ANTISENSE-ENHANCING SEQUENCE 1"/>
    <property type="match status" value="1"/>
</dbReference>
<evidence type="ECO:0000313" key="2">
    <source>
        <dbReference type="EMBL" id="GHD66632.1"/>
    </source>
</evidence>
<dbReference type="Pfam" id="PF02567">
    <property type="entry name" value="PhzC-PhzF"/>
    <property type="match status" value="1"/>
</dbReference>
<dbReference type="InterPro" id="IPR003719">
    <property type="entry name" value="Phenazine_PhzF-like"/>
</dbReference>
<dbReference type="RefSeq" id="WP_189461633.1">
    <property type="nucleotide sequence ID" value="NZ_BMYO01000008.1"/>
</dbReference>
<evidence type="ECO:0000313" key="3">
    <source>
        <dbReference type="Proteomes" id="UP000604737"/>
    </source>
</evidence>
<dbReference type="PIRSF" id="PIRSF016184">
    <property type="entry name" value="PhzC_PhzF"/>
    <property type="match status" value="1"/>
</dbReference>
<accession>A0ABQ3H4A2</accession>
<dbReference type="Gene3D" id="3.10.310.10">
    <property type="entry name" value="Diaminopimelate Epimerase, Chain A, domain 1"/>
    <property type="match status" value="2"/>
</dbReference>
<dbReference type="SUPFAM" id="SSF54506">
    <property type="entry name" value="Diaminopimelate epimerase-like"/>
    <property type="match status" value="1"/>
</dbReference>
<dbReference type="Proteomes" id="UP000604737">
    <property type="component" value="Unassembled WGS sequence"/>
</dbReference>
<organism evidence="2 3">
    <name type="scientific">Jeongeupia chitinilytica</name>
    <dbReference type="NCBI Taxonomy" id="1041641"/>
    <lineage>
        <taxon>Bacteria</taxon>
        <taxon>Pseudomonadati</taxon>
        <taxon>Pseudomonadota</taxon>
        <taxon>Betaproteobacteria</taxon>
        <taxon>Neisseriales</taxon>
        <taxon>Chitinibacteraceae</taxon>
        <taxon>Jeongeupia</taxon>
    </lineage>
</organism>
<protein>
    <recommendedName>
        <fullName evidence="4">PhzF family phenazine biosynthesis protein</fullName>
    </recommendedName>
</protein>
<name>A0ABQ3H4A2_9NEIS</name>
<sequence>MQYHFFLINGFAERRASGAPVAVFLVDTLPDEAVMRQLAYQLNQPEAVFVTANGDAIRSVAPQFALPFSGLAQLAAAAVLHQQTGRCPDSLPGRYGPIRLSHDDHTYWFRAWANRTQPAAAGTMELASALGVDARDIAAQALTVDTGLAQLMVPLRSRQAVLQAAPHPALLAQVAGNGQHIAQAALWHRDGDIVMLRFFSSDSFSVYEDFGAGGAVANLGGWLLATGDDAPCRLKIEQGHTIHRPNTRLSVLHLQIGTDRAIGVGGRFWLVGEGKVEL</sequence>
<evidence type="ECO:0000256" key="1">
    <source>
        <dbReference type="ARBA" id="ARBA00008270"/>
    </source>
</evidence>
<dbReference type="PANTHER" id="PTHR13774">
    <property type="entry name" value="PHENAZINE BIOSYNTHESIS PROTEIN"/>
    <property type="match status" value="1"/>
</dbReference>
<comment type="caution">
    <text evidence="2">The sequence shown here is derived from an EMBL/GenBank/DDBJ whole genome shotgun (WGS) entry which is preliminary data.</text>
</comment>
<dbReference type="EMBL" id="BMYO01000008">
    <property type="protein sequence ID" value="GHD66632.1"/>
    <property type="molecule type" value="Genomic_DNA"/>
</dbReference>
<proteinExistence type="inferred from homology"/>
<evidence type="ECO:0008006" key="4">
    <source>
        <dbReference type="Google" id="ProtNLM"/>
    </source>
</evidence>
<keyword evidence="3" id="KW-1185">Reference proteome</keyword>
<reference evidence="3" key="1">
    <citation type="journal article" date="2019" name="Int. J. Syst. Evol. Microbiol.">
        <title>The Global Catalogue of Microorganisms (GCM) 10K type strain sequencing project: providing services to taxonomists for standard genome sequencing and annotation.</title>
        <authorList>
            <consortium name="The Broad Institute Genomics Platform"/>
            <consortium name="The Broad Institute Genome Sequencing Center for Infectious Disease"/>
            <person name="Wu L."/>
            <person name="Ma J."/>
        </authorList>
    </citation>
    <scope>NUCLEOTIDE SEQUENCE [LARGE SCALE GENOMIC DNA]</scope>
    <source>
        <strain evidence="3">KCTC 23701</strain>
    </source>
</reference>